<protein>
    <submittedName>
        <fullName evidence="1">Uba3-binding but2</fullName>
    </submittedName>
</protein>
<sequence length="125" mass="14362">MSICPQRGLTLTTEIEADAMPHTWSYTDSHIFVPIPCPRQGLTLTHLVADACPRHVLHWLTSQGRCMSQTRLTLALILMSMPCPKHGLTPALIMWPMHVPGMSYTRTQITRMSWHEYPIFFLRFT</sequence>
<proteinExistence type="predicted"/>
<evidence type="ECO:0000313" key="2">
    <source>
        <dbReference type="Proteomes" id="UP000032142"/>
    </source>
</evidence>
<organism evidence="1 2">
    <name type="scientific">Gossypium arboreum</name>
    <name type="common">Tree cotton</name>
    <name type="synonym">Gossypium nanking</name>
    <dbReference type="NCBI Taxonomy" id="29729"/>
    <lineage>
        <taxon>Eukaryota</taxon>
        <taxon>Viridiplantae</taxon>
        <taxon>Streptophyta</taxon>
        <taxon>Embryophyta</taxon>
        <taxon>Tracheophyta</taxon>
        <taxon>Spermatophyta</taxon>
        <taxon>Magnoliopsida</taxon>
        <taxon>eudicotyledons</taxon>
        <taxon>Gunneridae</taxon>
        <taxon>Pentapetalae</taxon>
        <taxon>rosids</taxon>
        <taxon>malvids</taxon>
        <taxon>Malvales</taxon>
        <taxon>Malvaceae</taxon>
        <taxon>Malvoideae</taxon>
        <taxon>Gossypium</taxon>
    </lineage>
</organism>
<gene>
    <name evidence="1" type="ORF">F383_18812</name>
</gene>
<reference evidence="2" key="1">
    <citation type="submission" date="2014-09" db="EMBL/GenBank/DDBJ databases">
        <authorList>
            <person name="Mudge J."/>
            <person name="Ramaraj T."/>
            <person name="Lindquist I.E."/>
            <person name="Bharti A.K."/>
            <person name="Sundararajan A."/>
            <person name="Cameron C.T."/>
            <person name="Woodward J.E."/>
            <person name="May G.D."/>
            <person name="Brubaker C."/>
            <person name="Broadhvest J."/>
            <person name="Wilkins T.A."/>
        </authorList>
    </citation>
    <scope>NUCLEOTIDE SEQUENCE</scope>
    <source>
        <strain evidence="2">cv. AKA8401</strain>
    </source>
</reference>
<keyword evidence="2" id="KW-1185">Reference proteome</keyword>
<dbReference type="Proteomes" id="UP000032142">
    <property type="component" value="Unassembled WGS sequence"/>
</dbReference>
<dbReference type="AlphaFoldDB" id="A0A0B0NN44"/>
<evidence type="ECO:0000313" key="1">
    <source>
        <dbReference type="EMBL" id="KHG12501.1"/>
    </source>
</evidence>
<accession>A0A0B0NN44</accession>
<dbReference type="EMBL" id="KN397788">
    <property type="protein sequence ID" value="KHG12501.1"/>
    <property type="molecule type" value="Genomic_DNA"/>
</dbReference>
<name>A0A0B0NN44_GOSAR</name>